<dbReference type="InterPro" id="IPR053793">
    <property type="entry name" value="PB1-like"/>
</dbReference>
<dbReference type="Gene3D" id="3.10.20.90">
    <property type="entry name" value="Phosphatidylinositol 3-kinase Catalytic Subunit, Chain A, domain 1"/>
    <property type="match status" value="1"/>
</dbReference>
<evidence type="ECO:0000259" key="6">
    <source>
        <dbReference type="PROSITE" id="PS51519"/>
    </source>
</evidence>
<evidence type="ECO:0000256" key="3">
    <source>
        <dbReference type="ARBA" id="ARBA00023163"/>
    </source>
</evidence>
<dbReference type="SUPFAM" id="SSF54277">
    <property type="entry name" value="CAD &amp; PB1 domains"/>
    <property type="match status" value="1"/>
</dbReference>
<name>A0A5N6MMY2_9ASTR</name>
<proteinExistence type="predicted"/>
<dbReference type="PANTHER" id="PTHR32002:SF35">
    <property type="entry name" value="PROTEIN NLP6"/>
    <property type="match status" value="1"/>
</dbReference>
<keyword evidence="1" id="KW-0805">Transcription regulation</keyword>
<evidence type="ECO:0000256" key="4">
    <source>
        <dbReference type="ARBA" id="ARBA00023242"/>
    </source>
</evidence>
<dbReference type="AlphaFoldDB" id="A0A5N6MMY2"/>
<accession>A0A5N6MMY2</accession>
<keyword evidence="4" id="KW-0539">Nucleus</keyword>
<dbReference type="Pfam" id="PF22922">
    <property type="entry name" value="GAF_NLP"/>
    <property type="match status" value="1"/>
</dbReference>
<feature type="domain" description="RWP-RK" evidence="6">
    <location>
        <begin position="505"/>
        <end position="588"/>
    </location>
</feature>
<dbReference type="InterPro" id="IPR003035">
    <property type="entry name" value="RWP-RK_dom"/>
</dbReference>
<evidence type="ECO:0000313" key="9">
    <source>
        <dbReference type="Proteomes" id="UP000326396"/>
    </source>
</evidence>
<keyword evidence="2" id="KW-0238">DNA-binding</keyword>
<dbReference type="PANTHER" id="PTHR32002">
    <property type="entry name" value="PROTEIN NLP8"/>
    <property type="match status" value="1"/>
</dbReference>
<dbReference type="Pfam" id="PF02042">
    <property type="entry name" value="RWP-RK"/>
    <property type="match status" value="1"/>
</dbReference>
<dbReference type="PROSITE" id="PS51519">
    <property type="entry name" value="RWP_RK"/>
    <property type="match status" value="1"/>
</dbReference>
<reference evidence="8 9" key="1">
    <citation type="submission" date="2019-05" db="EMBL/GenBank/DDBJ databases">
        <title>Mikania micrantha, genome provides insights into the molecular mechanism of rapid growth.</title>
        <authorList>
            <person name="Liu B."/>
        </authorList>
    </citation>
    <scope>NUCLEOTIDE SEQUENCE [LARGE SCALE GENOMIC DNA]</scope>
    <source>
        <strain evidence="8">NLD-2019</strain>
        <tissue evidence="8">Leaf</tissue>
    </source>
</reference>
<dbReference type="SMART" id="SM00666">
    <property type="entry name" value="PB1"/>
    <property type="match status" value="1"/>
</dbReference>
<protein>
    <recommendedName>
        <fullName evidence="10">PB1 domain-containing protein</fullName>
    </recommendedName>
</protein>
<keyword evidence="3" id="KW-0804">Transcription</keyword>
<dbReference type="GO" id="GO:0003677">
    <property type="term" value="F:DNA binding"/>
    <property type="evidence" value="ECO:0007669"/>
    <property type="project" value="UniProtKB-KW"/>
</dbReference>
<keyword evidence="9" id="KW-1185">Reference proteome</keyword>
<feature type="compositionally biased region" description="Polar residues" evidence="5">
    <location>
        <begin position="470"/>
        <end position="489"/>
    </location>
</feature>
<dbReference type="PROSITE" id="PS51745">
    <property type="entry name" value="PB1"/>
    <property type="match status" value="1"/>
</dbReference>
<dbReference type="Proteomes" id="UP000326396">
    <property type="component" value="Linkage Group LG5"/>
</dbReference>
<organism evidence="8 9">
    <name type="scientific">Mikania micrantha</name>
    <name type="common">bitter vine</name>
    <dbReference type="NCBI Taxonomy" id="192012"/>
    <lineage>
        <taxon>Eukaryota</taxon>
        <taxon>Viridiplantae</taxon>
        <taxon>Streptophyta</taxon>
        <taxon>Embryophyta</taxon>
        <taxon>Tracheophyta</taxon>
        <taxon>Spermatophyta</taxon>
        <taxon>Magnoliopsida</taxon>
        <taxon>eudicotyledons</taxon>
        <taxon>Gunneridae</taxon>
        <taxon>Pentapetalae</taxon>
        <taxon>asterids</taxon>
        <taxon>campanulids</taxon>
        <taxon>Asterales</taxon>
        <taxon>Asteraceae</taxon>
        <taxon>Asteroideae</taxon>
        <taxon>Heliantheae alliance</taxon>
        <taxon>Eupatorieae</taxon>
        <taxon>Mikania</taxon>
    </lineage>
</organism>
<evidence type="ECO:0000256" key="2">
    <source>
        <dbReference type="ARBA" id="ARBA00023125"/>
    </source>
</evidence>
<comment type="caution">
    <text evidence="8">The sequence shown here is derived from an EMBL/GenBank/DDBJ whole genome shotgun (WGS) entry which is preliminary data.</text>
</comment>
<evidence type="ECO:0000313" key="8">
    <source>
        <dbReference type="EMBL" id="KAD3641610.1"/>
    </source>
</evidence>
<evidence type="ECO:0000259" key="7">
    <source>
        <dbReference type="PROSITE" id="PS51745"/>
    </source>
</evidence>
<dbReference type="OrthoDB" id="6270329at2759"/>
<sequence length="736" mass="82911">MQREVSCQLSTHSQVLATLKSKYPRFHEPPPIAAAATPDDNMYLTSLLVFEDREMDEPDSPLPPSFSNLMLDQNISDPHVIKEKIASALKVLKFREQHVLVQFWSPVALKTRWLLTTWDQPFGLGMVDEKLYMYRIKSEMCAFVVDKEHKEKLGLPARVYIEKMPEWNLDVHSQNTCYSNHGYIYLPVFESSSNDCVGVLEIITSSSYVDFAFEVHQIWRALKNQNLKSPNVFEDPSISVSGAPSNPTSLQITHGSWQHKLDQIHEVLKTVCDTHNLVLAQTWAPSAYSSYVANSENLEQSCSSFNISCIGKACMSTAGLPFYVRDLSKWGFYEACRERHMDKSQGIVGRSLSSCGIWFCKDVTELDENDYPLVHIARMSGLSSCLTIYLNNLEADVELVVELFLPAHSTNETCLRRLLETVNQQIKDSCWIQLDITSAPHVIGDVPLNWNFESPPSPVDLLTEKGEASPTESENMETEPSNSAAGETSQSVVPYLENGIEDVVINPIKSRRKRKRQERSITLTEISKHFGKTMDEAAASLKVSRSTLKRICRDFGIPRWPYKNGPDKSDSKALMKSNQTDVIAHKYGGSVLTTPASVFGASNESFGGTTHDPTENGKHSSANDVQDHQEQADMLVEEKLSKTVENVTIKVKYDENMVKFTYRLSDGLTKLRKLIATRFQLEIGSFILKYLDEDDDKILIACENDLIMGALGVFRHPELKNVIKLFVESVFQPIPS</sequence>
<dbReference type="InterPro" id="IPR055081">
    <property type="entry name" value="NLP1-9_GAF"/>
</dbReference>
<feature type="region of interest" description="Disordered" evidence="5">
    <location>
        <begin position="603"/>
        <end position="628"/>
    </location>
</feature>
<gene>
    <name evidence="8" type="ORF">E3N88_30834</name>
</gene>
<evidence type="ECO:0000256" key="5">
    <source>
        <dbReference type="SAM" id="MobiDB-lite"/>
    </source>
</evidence>
<dbReference type="InterPro" id="IPR045012">
    <property type="entry name" value="NLP"/>
</dbReference>
<dbReference type="Pfam" id="PF00564">
    <property type="entry name" value="PB1"/>
    <property type="match status" value="1"/>
</dbReference>
<feature type="domain" description="PB1" evidence="7">
    <location>
        <begin position="646"/>
        <end position="730"/>
    </location>
</feature>
<dbReference type="GO" id="GO:0003700">
    <property type="term" value="F:DNA-binding transcription factor activity"/>
    <property type="evidence" value="ECO:0007669"/>
    <property type="project" value="InterPro"/>
</dbReference>
<dbReference type="EMBL" id="SZYD01000015">
    <property type="protein sequence ID" value="KAD3641610.1"/>
    <property type="molecule type" value="Genomic_DNA"/>
</dbReference>
<evidence type="ECO:0008006" key="10">
    <source>
        <dbReference type="Google" id="ProtNLM"/>
    </source>
</evidence>
<evidence type="ECO:0000256" key="1">
    <source>
        <dbReference type="ARBA" id="ARBA00023015"/>
    </source>
</evidence>
<dbReference type="InterPro" id="IPR000270">
    <property type="entry name" value="PB1_dom"/>
</dbReference>
<feature type="region of interest" description="Disordered" evidence="5">
    <location>
        <begin position="459"/>
        <end position="489"/>
    </location>
</feature>